<dbReference type="InterPro" id="IPR013762">
    <property type="entry name" value="Integrase-like_cat_sf"/>
</dbReference>
<evidence type="ECO:0000256" key="1">
    <source>
        <dbReference type="ARBA" id="ARBA00008857"/>
    </source>
</evidence>
<dbReference type="InterPro" id="IPR011010">
    <property type="entry name" value="DNA_brk_join_enz"/>
</dbReference>
<keyword evidence="6" id="KW-1185">Reference proteome</keyword>
<keyword evidence="2" id="KW-0238">DNA-binding</keyword>
<name>A0A261EWI9_9BIFI</name>
<comment type="similarity">
    <text evidence="1">Belongs to the 'phage' integrase family.</text>
</comment>
<organism evidence="5 6">
    <name type="scientific">Pseudoscardovia radai</name>
    <dbReference type="NCBI Taxonomy" id="987066"/>
    <lineage>
        <taxon>Bacteria</taxon>
        <taxon>Bacillati</taxon>
        <taxon>Actinomycetota</taxon>
        <taxon>Actinomycetes</taxon>
        <taxon>Bifidobacteriales</taxon>
        <taxon>Bifidobacteriaceae</taxon>
        <taxon>Pseudoscardovia</taxon>
    </lineage>
</organism>
<dbReference type="Gene3D" id="1.10.443.10">
    <property type="entry name" value="Intergrase catalytic core"/>
    <property type="match status" value="1"/>
</dbReference>
<evidence type="ECO:0000256" key="2">
    <source>
        <dbReference type="ARBA" id="ARBA00023125"/>
    </source>
</evidence>
<dbReference type="PANTHER" id="PTHR30349:SF64">
    <property type="entry name" value="PROPHAGE INTEGRASE INTD-RELATED"/>
    <property type="match status" value="1"/>
</dbReference>
<dbReference type="InterPro" id="IPR010998">
    <property type="entry name" value="Integrase_recombinase_N"/>
</dbReference>
<evidence type="ECO:0000259" key="4">
    <source>
        <dbReference type="PROSITE" id="PS51898"/>
    </source>
</evidence>
<comment type="caution">
    <text evidence="5">The sequence shown here is derived from an EMBL/GenBank/DDBJ whole genome shotgun (WGS) entry which is preliminary data.</text>
</comment>
<protein>
    <submittedName>
        <fullName evidence="5">Integrase</fullName>
    </submittedName>
</protein>
<dbReference type="PANTHER" id="PTHR30349">
    <property type="entry name" value="PHAGE INTEGRASE-RELATED"/>
    <property type="match status" value="1"/>
</dbReference>
<dbReference type="Gene3D" id="1.10.150.130">
    <property type="match status" value="1"/>
</dbReference>
<dbReference type="InterPro" id="IPR050090">
    <property type="entry name" value="Tyrosine_recombinase_XerCD"/>
</dbReference>
<dbReference type="GO" id="GO:0006310">
    <property type="term" value="P:DNA recombination"/>
    <property type="evidence" value="ECO:0007669"/>
    <property type="project" value="UniProtKB-KW"/>
</dbReference>
<evidence type="ECO:0000313" key="5">
    <source>
        <dbReference type="EMBL" id="OZG51208.1"/>
    </source>
</evidence>
<evidence type="ECO:0000256" key="3">
    <source>
        <dbReference type="ARBA" id="ARBA00023172"/>
    </source>
</evidence>
<dbReference type="CDD" id="cd01189">
    <property type="entry name" value="INT_ICEBs1_C_like"/>
    <property type="match status" value="1"/>
</dbReference>
<dbReference type="EMBL" id="MWWR01000010">
    <property type="protein sequence ID" value="OZG51208.1"/>
    <property type="molecule type" value="Genomic_DNA"/>
</dbReference>
<dbReference type="GO" id="GO:0015074">
    <property type="term" value="P:DNA integration"/>
    <property type="evidence" value="ECO:0007669"/>
    <property type="project" value="InterPro"/>
</dbReference>
<dbReference type="AlphaFoldDB" id="A0A261EWI9"/>
<dbReference type="Pfam" id="PF00589">
    <property type="entry name" value="Phage_integrase"/>
    <property type="match status" value="1"/>
</dbReference>
<proteinExistence type="inferred from homology"/>
<evidence type="ECO:0000313" key="6">
    <source>
        <dbReference type="Proteomes" id="UP000216725"/>
    </source>
</evidence>
<dbReference type="InterPro" id="IPR002104">
    <property type="entry name" value="Integrase_catalytic"/>
</dbReference>
<feature type="domain" description="Tyr recombinase" evidence="4">
    <location>
        <begin position="167"/>
        <end position="362"/>
    </location>
</feature>
<dbReference type="Proteomes" id="UP000216725">
    <property type="component" value="Unassembled WGS sequence"/>
</dbReference>
<dbReference type="GO" id="GO:0003677">
    <property type="term" value="F:DNA binding"/>
    <property type="evidence" value="ECO:0007669"/>
    <property type="project" value="UniProtKB-KW"/>
</dbReference>
<dbReference type="PROSITE" id="PS51898">
    <property type="entry name" value="TYR_RECOMBINASE"/>
    <property type="match status" value="1"/>
</dbReference>
<accession>A0A261EWI9</accession>
<reference evidence="5 6" key="1">
    <citation type="journal article" date="2017" name="BMC Genomics">
        <title>Comparative genomic and phylogenomic analyses of the Bifidobacteriaceae family.</title>
        <authorList>
            <person name="Lugli G.A."/>
            <person name="Milani C."/>
            <person name="Turroni F."/>
            <person name="Duranti S."/>
            <person name="Mancabelli L."/>
            <person name="Mangifesta M."/>
            <person name="Ferrario C."/>
            <person name="Modesto M."/>
            <person name="Mattarelli P."/>
            <person name="Jiri K."/>
            <person name="van Sinderen D."/>
            <person name="Ventura M."/>
        </authorList>
    </citation>
    <scope>NUCLEOTIDE SEQUENCE [LARGE SCALE GENOMIC DNA]</scope>
    <source>
        <strain evidence="5 6">DSM 24742</strain>
    </source>
</reference>
<gene>
    <name evidence="5" type="ORF">PSRA_1250</name>
</gene>
<keyword evidence="3" id="KW-0233">DNA recombination</keyword>
<sequence length="391" mass="43784">MRGTVKSYKTKHGKRWEVFYTCQKERVHKRGFESRDDAQSFLDEKTVEMSTGTYITKDKLRITVEEEYRELREGHSGGIHADSTLRREDAVWRNHVKPRWGHRKINAIRYSEVQAWVAELSKSQSPSSVEKAFTILNEIMNLAIKDHILPRGANPCSDIDLPKRRKAEAKAFTFDEVIRIAECAGEIDVKYRVLILVLGFCGLRWGEAIALTVDDVDLDHNQIHVTKSATQSGRTWDEKGTKTNRNRIVPMPEIVKSALASLIDGRLPGSRVFSGDGNYPYPVQQSIADRHDGWYKKSLIAAGAPLYPPKALRSTFATLALQASGDLKAVQKAMGHASAKMTTDVYATATPESFNRLRDSMDDGIDEANARAALTQRVDSTPPERANGLNG</sequence>
<dbReference type="SUPFAM" id="SSF56349">
    <property type="entry name" value="DNA breaking-rejoining enzymes"/>
    <property type="match status" value="1"/>
</dbReference>